<evidence type="ECO:0000313" key="1">
    <source>
        <dbReference type="EMBL" id="MPN01151.1"/>
    </source>
</evidence>
<organism evidence="1">
    <name type="scientific">bioreactor metagenome</name>
    <dbReference type="NCBI Taxonomy" id="1076179"/>
    <lineage>
        <taxon>unclassified sequences</taxon>
        <taxon>metagenomes</taxon>
        <taxon>ecological metagenomes</taxon>
    </lineage>
</organism>
<name>A0A645EGV2_9ZZZZ</name>
<comment type="caution">
    <text evidence="1">The sequence shown here is derived from an EMBL/GenBank/DDBJ whole genome shotgun (WGS) entry which is preliminary data.</text>
</comment>
<accession>A0A645EGV2</accession>
<proteinExistence type="predicted"/>
<reference evidence="1" key="1">
    <citation type="submission" date="2019-08" db="EMBL/GenBank/DDBJ databases">
        <authorList>
            <person name="Kucharzyk K."/>
            <person name="Murdoch R.W."/>
            <person name="Higgins S."/>
            <person name="Loffler F."/>
        </authorList>
    </citation>
    <scope>NUCLEOTIDE SEQUENCE</scope>
</reference>
<sequence>MSDINTVNKYPIITPIPIPTPADTSNSFTLAPIENSPLVNTPNNVETNIAPTASLNADSLTTVCFILSFIVTCLKTGIRAAGSVDATTDPKSKAVTIGSPKTLPDITPTTTADTITPTVDNIPTLILTLFNTFKFISFPPSNNINADPNVNIRLFSTGKDCTLIMFKTAGPIIIPAIK</sequence>
<gene>
    <name evidence="1" type="ORF">SDC9_148354</name>
</gene>
<dbReference type="AlphaFoldDB" id="A0A645EGV2"/>
<protein>
    <submittedName>
        <fullName evidence="1">Uncharacterized protein</fullName>
    </submittedName>
</protein>
<dbReference type="EMBL" id="VSSQ01047174">
    <property type="protein sequence ID" value="MPN01151.1"/>
    <property type="molecule type" value="Genomic_DNA"/>
</dbReference>